<name>F4PMC1_CACFS</name>
<organism evidence="1 2">
    <name type="scientific">Cavenderia fasciculata</name>
    <name type="common">Slime mold</name>
    <name type="synonym">Dictyostelium fasciculatum</name>
    <dbReference type="NCBI Taxonomy" id="261658"/>
    <lineage>
        <taxon>Eukaryota</taxon>
        <taxon>Amoebozoa</taxon>
        <taxon>Evosea</taxon>
        <taxon>Eumycetozoa</taxon>
        <taxon>Dictyostelia</taxon>
        <taxon>Acytosteliales</taxon>
        <taxon>Cavenderiaceae</taxon>
        <taxon>Cavenderia</taxon>
    </lineage>
</organism>
<evidence type="ECO:0000313" key="1">
    <source>
        <dbReference type="EMBL" id="EGG22771.1"/>
    </source>
</evidence>
<dbReference type="KEGG" id="dfa:DFA_04901"/>
<dbReference type="EMBL" id="GL883008">
    <property type="protein sequence ID" value="EGG22771.1"/>
    <property type="molecule type" value="Genomic_DNA"/>
</dbReference>
<reference evidence="2" key="1">
    <citation type="journal article" date="2011" name="Genome Res.">
        <title>Phylogeny-wide analysis of social amoeba genomes highlights ancient origins for complex intercellular communication.</title>
        <authorList>
            <person name="Heidel A.J."/>
            <person name="Lawal H.M."/>
            <person name="Felder M."/>
            <person name="Schilde C."/>
            <person name="Helps N.R."/>
            <person name="Tunggal B."/>
            <person name="Rivero F."/>
            <person name="John U."/>
            <person name="Schleicher M."/>
            <person name="Eichinger L."/>
            <person name="Platzer M."/>
            <person name="Noegel A.A."/>
            <person name="Schaap P."/>
            <person name="Gloeckner G."/>
        </authorList>
    </citation>
    <scope>NUCLEOTIDE SEQUENCE [LARGE SCALE GENOMIC DNA]</scope>
    <source>
        <strain evidence="2">SH3</strain>
    </source>
</reference>
<dbReference type="AlphaFoldDB" id="F4PMC1"/>
<proteinExistence type="predicted"/>
<keyword evidence="2" id="KW-1185">Reference proteome</keyword>
<evidence type="ECO:0000313" key="2">
    <source>
        <dbReference type="Proteomes" id="UP000007797"/>
    </source>
</evidence>
<dbReference type="Proteomes" id="UP000007797">
    <property type="component" value="Unassembled WGS sequence"/>
</dbReference>
<gene>
    <name evidence="1" type="ORF">DFA_04901</name>
</gene>
<dbReference type="OMA" id="MIHINTR"/>
<sequence>MAAPHEIVTTFQNWRRNKLTQEHPEFATMDNSVLTVPKFLALSTFDPDTQIDIVKTRAEQYFIDLVTYHVGDLGLKALTMTKPTLNADLVALIQDPAITQFFTEYSPLWLLQAIYHHEVGPYKSDIKGGSVEDEMFAINRGNIFIRITMMLYHIALKELVPELLPYIYWSDLNVFQQRVRVYFNNADNTRNWMIKAIQCQDASVSREPRFFNAYLFNELKTKLDLLQPNNRLSNDLLGVYMYSLLSYYATKNLINSPVNRRIIIRSNEIILQRITSNPANTNNPTIATAMSALACDLPTFIGKMSTLVAKMSLEVPFEQVVPTDSTFQSSATPFDKQSLATTEFSALQDDAAFIRFANAIFCACHVGVLAYGILNGQNQVDIIKYDPSLVYVGEGLFIYKYADGIDQGRVFTVMGDFLRKLTNEMAKDATDVFSAYQNFIPNLVLRKTNQHIMRLVPSLYILTRDQQAHVLFTKSSDEILDWSELVIDLHIMDENEIDNCVPGLFTVLKKASCAGPSTALILGVGLYGLSVCSRVFPQLEMTFKLYKKALLTNSTAPDPIDQFIDSVDEDLRINYDNDQFDHSGWESYHESLDPIIQKGLDILIETENDHLNDMFKLLGEMEKRAIELEYNKVRTQIVTVANHVSSVTSGAFTRIEGSQTNVVVSRPSKIIAMVQFFSGVLNNPNGGVSVDVTSALNNQIMTNGGMNSYPWPTGTSISHCRDLMDGFSITQEIVQPGTHQYEIRARIRAGAGTANINAPGVVLFIVPFRVDGYELNYRSDGNVTYTKNGALLWTQQWMSTWSDYLMFKTSDGRVCLVSYMDANGFISGDILTDTGFTPLLRSLIDQNLDFQYFTEFSNKKDVIVAMNKNGGRKYYTIDIQGATLTEFTPCCGTTSELYKKFMDLEKRLSKIETSKVTTQVVKVNAHGNPVSSADWQPINGSQAQIVISRPSKVVAVVQYHSSVNYNSNGTVSIDVTSAINGNIMTNGGLNSEQWPVGVSMSQCRDWTNGVSVTSDTLQPGFYQYDIRARLRFAAGNVGSCNGPAALIFIMPFFLDINAHCILTF</sequence>
<protein>
    <submittedName>
        <fullName evidence="1">Uncharacterized protein</fullName>
    </submittedName>
</protein>
<dbReference type="OrthoDB" id="21984at2759"/>
<accession>F4PMC1</accession>
<dbReference type="RefSeq" id="XP_004360622.1">
    <property type="nucleotide sequence ID" value="XM_004360565.1"/>
</dbReference>
<dbReference type="GeneID" id="14875618"/>